<dbReference type="PROSITE" id="PS51257">
    <property type="entry name" value="PROKAR_LIPOPROTEIN"/>
    <property type="match status" value="1"/>
</dbReference>
<name>J1I7M4_9BACT</name>
<organism evidence="1 2">
    <name type="scientific">Saprospira grandis DSM 2844</name>
    <dbReference type="NCBI Taxonomy" id="694433"/>
    <lineage>
        <taxon>Bacteria</taxon>
        <taxon>Pseudomonadati</taxon>
        <taxon>Bacteroidota</taxon>
        <taxon>Saprospiria</taxon>
        <taxon>Saprospirales</taxon>
        <taxon>Saprospiraceae</taxon>
        <taxon>Saprospira</taxon>
    </lineage>
</organism>
<sequence>MRVSSIVALSTLYCLFFGCSSSPSIKGVVKRMTICHDFRNLPNSDCNLVFILIDIEAVDFPKEEIILSYPFGQSNCRGSVLLAENLRIKVKDKLYPLSSLKGGEAAEVLTKAENVFSVVFIDSLMSPPHSLEVFSNYYKTVFDDGFEVILDRGPRRKPDYLSIVCEKIPDFQYQVLKDSIGWKAVFEHSSEFDYSPFAPATIK</sequence>
<dbReference type="EMBL" id="JH719942">
    <property type="protein sequence ID" value="EJF54815.1"/>
    <property type="molecule type" value="Genomic_DNA"/>
</dbReference>
<dbReference type="AlphaFoldDB" id="J1I7M4"/>
<evidence type="ECO:0000313" key="2">
    <source>
        <dbReference type="Proteomes" id="UP000005113"/>
    </source>
</evidence>
<proteinExistence type="predicted"/>
<dbReference type="RefSeq" id="WP_002660704.1">
    <property type="nucleotide sequence ID" value="NZ_JH719942.1"/>
</dbReference>
<gene>
    <name evidence="1" type="ORF">SapgrDRAFT_3169</name>
</gene>
<dbReference type="Proteomes" id="UP000005113">
    <property type="component" value="Unassembled WGS sequence"/>
</dbReference>
<dbReference type="HOGENOM" id="CLU_1554204_0_0_10"/>
<accession>J1I7M4</accession>
<reference evidence="2" key="1">
    <citation type="journal article" date="2012" name="Stand. Genomic Sci.">
        <title>Permanent draft genome sequence of the gliding predator Saprospira grandis strain Sa g1 (= HR1).</title>
        <authorList>
            <person name="Mavromatis K."/>
            <person name="Chertkov O."/>
            <person name="Lapidus A."/>
            <person name="Nolan M."/>
            <person name="Lucas S."/>
            <person name="Tice H."/>
            <person name="Del Rio T.G."/>
            <person name="Cheng J.F."/>
            <person name="Han C."/>
            <person name="Tapia R."/>
            <person name="Bruce D."/>
            <person name="Goodwin L.A."/>
            <person name="Pitluck S."/>
            <person name="Huntemann M."/>
            <person name="Liolios K."/>
            <person name="Pagani I."/>
            <person name="Ivanova N."/>
            <person name="Mikhailova N."/>
            <person name="Pati A."/>
            <person name="Chen A."/>
            <person name="Palaniappan K."/>
            <person name="Land M."/>
            <person name="Brambilla E.M."/>
            <person name="Rohde M."/>
            <person name="Spring S."/>
            <person name="Goker M."/>
            <person name="Detter J.C."/>
            <person name="Bristow J."/>
            <person name="Eisen J.A."/>
            <person name="Markowitz V."/>
            <person name="Hugenholtz P."/>
            <person name="Kyrpides N.C."/>
            <person name="Klenk H.P."/>
            <person name="Woyke T."/>
        </authorList>
    </citation>
    <scope>NUCLEOTIDE SEQUENCE [LARGE SCALE GENOMIC DNA]</scope>
    <source>
        <strain evidence="2">DSM 2844</strain>
    </source>
</reference>
<protein>
    <submittedName>
        <fullName evidence="1">Uncharacterized protein</fullName>
    </submittedName>
</protein>
<evidence type="ECO:0000313" key="1">
    <source>
        <dbReference type="EMBL" id="EJF54815.1"/>
    </source>
</evidence>